<reference evidence="1" key="1">
    <citation type="journal article" date="2018" name="ACS Chem. Biol.">
        <title>Insertions within the Saxitoxin Biosynthetic Gene Cluster Result in Differential Toxin Profiles.</title>
        <authorList>
            <person name="Cullen A."/>
            <person name="D'Agostino P.M."/>
            <person name="Mazmouz R."/>
            <person name="Pickford R."/>
            <person name="Wood S."/>
            <person name="Neilan B.A."/>
        </authorList>
    </citation>
    <scope>NUCLEOTIDE SEQUENCE</scope>
    <source>
        <strain evidence="1">CAWBG524</strain>
    </source>
</reference>
<dbReference type="EMBL" id="MH341391">
    <property type="protein sequence ID" value="AYN62247.1"/>
    <property type="molecule type" value="Genomic_DNA"/>
</dbReference>
<dbReference type="AlphaFoldDB" id="A0A3G2KSA9"/>
<accession>A0A3G2KSA9</accession>
<sequence>MINLEQFRQEMEDWIINVVSIPNPLTGNFPPCPYAKAAWLNNRVSLRWFHGPELPELLMEQIKTWNDDFEMVLFGCDPQNLDAQRLKKYITEANYVLQEYDLIALASPHSDEQYIANNANNVNDVIISHPKYVFAIVQSLSRLQEASDELLRLGYFQYWSEEKLAGVNRRRELVKKLSSSQRKNIEAAE</sequence>
<evidence type="ECO:0000313" key="1">
    <source>
        <dbReference type="EMBL" id="AYN62247.1"/>
    </source>
</evidence>
<protein>
    <submittedName>
        <fullName evidence="1">Orf24</fullName>
    </submittedName>
</protein>
<name>A0A3G2KSA9_9CYAN</name>
<proteinExistence type="predicted"/>
<organism evidence="1">
    <name type="scientific">Heteroscytonema crispum UCFS10</name>
    <dbReference type="NCBI Taxonomy" id="1885250"/>
    <lineage>
        <taxon>Bacteria</taxon>
        <taxon>Bacillati</taxon>
        <taxon>Cyanobacteriota</taxon>
        <taxon>Cyanophyceae</taxon>
        <taxon>Nostocales</taxon>
        <taxon>Heteroscytonemataceae</taxon>
        <taxon>Heteroscytonema</taxon>
    </lineage>
</organism>